<evidence type="ECO:0000313" key="4">
    <source>
        <dbReference type="Proteomes" id="UP000192739"/>
    </source>
</evidence>
<dbReference type="Gene3D" id="3.30.70.2390">
    <property type="match status" value="1"/>
</dbReference>
<comment type="caution">
    <text evidence="3">The sequence shown here is derived from an EMBL/GenBank/DDBJ whole genome shotgun (WGS) entry which is preliminary data.</text>
</comment>
<name>A0A1E3S6J5_MYCIE</name>
<dbReference type="EMBL" id="MVHT01000090">
    <property type="protein sequence ID" value="ORA96666.1"/>
    <property type="molecule type" value="Genomic_DNA"/>
</dbReference>
<feature type="domain" description="LytR/CpsA/Psr regulator C-terminal" evidence="2">
    <location>
        <begin position="68"/>
        <end position="152"/>
    </location>
</feature>
<feature type="compositionally biased region" description="Low complexity" evidence="1">
    <location>
        <begin position="50"/>
        <end position="66"/>
    </location>
</feature>
<dbReference type="STRING" id="28445.BHQ20_25670"/>
<reference evidence="3 4" key="1">
    <citation type="submission" date="2017-02" db="EMBL/GenBank/DDBJ databases">
        <title>The new phylogeny of genus Mycobacterium.</title>
        <authorList>
            <person name="Tortoli E."/>
            <person name="Trovato A."/>
            <person name="Cirillo D.M."/>
        </authorList>
    </citation>
    <scope>NUCLEOTIDE SEQUENCE [LARGE SCALE GENOMIC DNA]</scope>
    <source>
        <strain evidence="3 4">DSM 44049</strain>
    </source>
</reference>
<accession>A0A1E3S6J5</accession>
<dbReference type="Pfam" id="PF13399">
    <property type="entry name" value="LytR_C"/>
    <property type="match status" value="1"/>
</dbReference>
<organism evidence="3 4">
    <name type="scientific">Mycobacterium intermedium</name>
    <dbReference type="NCBI Taxonomy" id="28445"/>
    <lineage>
        <taxon>Bacteria</taxon>
        <taxon>Bacillati</taxon>
        <taxon>Actinomycetota</taxon>
        <taxon>Actinomycetes</taxon>
        <taxon>Mycobacteriales</taxon>
        <taxon>Mycobacteriaceae</taxon>
        <taxon>Mycobacterium</taxon>
        <taxon>Mycobacterium simiae complex</taxon>
    </lineage>
</organism>
<dbReference type="RefSeq" id="WP_069421983.1">
    <property type="nucleotide sequence ID" value="NZ_CBCRZH010000081.1"/>
</dbReference>
<feature type="region of interest" description="Disordered" evidence="1">
    <location>
        <begin position="38"/>
        <end position="67"/>
    </location>
</feature>
<gene>
    <name evidence="3" type="ORF">BST27_24610</name>
</gene>
<dbReference type="InterPro" id="IPR027381">
    <property type="entry name" value="LytR/CpsA/Psr_C"/>
</dbReference>
<evidence type="ECO:0000259" key="2">
    <source>
        <dbReference type="Pfam" id="PF13399"/>
    </source>
</evidence>
<keyword evidence="4" id="KW-1185">Reference proteome</keyword>
<dbReference type="AlphaFoldDB" id="A0A1E3S6J5"/>
<proteinExistence type="predicted"/>
<sequence>MNERVPDSSGLPLRAMVMVLLFLGTIFLLLGWQALSSSGKSDDESPPPSAVTTTTSPTTTSKPPAKQAEVHIYNISGQDGLAARTKDQLVAAGFKVVNVDDLQVPDVTVTTVYWADEAERATAEEVGKALHAPVEKRIPELSEQPAGVIVLVTG</sequence>
<evidence type="ECO:0000313" key="3">
    <source>
        <dbReference type="EMBL" id="ORA96666.1"/>
    </source>
</evidence>
<dbReference type="Proteomes" id="UP000192739">
    <property type="component" value="Unassembled WGS sequence"/>
</dbReference>
<dbReference type="OrthoDB" id="4427486at2"/>
<evidence type="ECO:0000256" key="1">
    <source>
        <dbReference type="SAM" id="MobiDB-lite"/>
    </source>
</evidence>
<protein>
    <recommendedName>
        <fullName evidence="2">LytR/CpsA/Psr regulator C-terminal domain-containing protein</fullName>
    </recommendedName>
</protein>